<gene>
    <name evidence="1" type="ORF">I4F81_006203</name>
</gene>
<dbReference type="Proteomes" id="UP000798662">
    <property type="component" value="Chromosome 2"/>
</dbReference>
<dbReference type="EMBL" id="CM020619">
    <property type="protein sequence ID" value="KAK1863649.1"/>
    <property type="molecule type" value="Genomic_DNA"/>
</dbReference>
<sequence length="169" mass="17386">MLSLRRRSASAAFAFPPAAPLARARPPCAPPAPSGSSGTACSRLLGPAEPCPGLRGPPGSAPERPRGGQARPDFSRSRAASASGPLVGQHGRPPRWTSPPPHSCRALARAARSSRARCLHLLGLDARARCERPGQTRPVSPSPRAPPSLAREQEVTGGGGGGKRRCCGC</sequence>
<protein>
    <submittedName>
        <fullName evidence="1">Uncharacterized protein</fullName>
    </submittedName>
</protein>
<keyword evidence="2" id="KW-1185">Reference proteome</keyword>
<proteinExistence type="predicted"/>
<evidence type="ECO:0000313" key="2">
    <source>
        <dbReference type="Proteomes" id="UP000798662"/>
    </source>
</evidence>
<name>A0ACC3C135_PYRYE</name>
<evidence type="ECO:0000313" key="1">
    <source>
        <dbReference type="EMBL" id="KAK1863649.1"/>
    </source>
</evidence>
<accession>A0ACC3C135</accession>
<organism evidence="1 2">
    <name type="scientific">Pyropia yezoensis</name>
    <name type="common">Susabi-nori</name>
    <name type="synonym">Porphyra yezoensis</name>
    <dbReference type="NCBI Taxonomy" id="2788"/>
    <lineage>
        <taxon>Eukaryota</taxon>
        <taxon>Rhodophyta</taxon>
        <taxon>Bangiophyceae</taxon>
        <taxon>Bangiales</taxon>
        <taxon>Bangiaceae</taxon>
        <taxon>Pyropia</taxon>
    </lineage>
</organism>
<reference evidence="1" key="1">
    <citation type="submission" date="2019-11" db="EMBL/GenBank/DDBJ databases">
        <title>Nori genome reveals adaptations in red seaweeds to the harsh intertidal environment.</title>
        <authorList>
            <person name="Wang D."/>
            <person name="Mao Y."/>
        </authorList>
    </citation>
    <scope>NUCLEOTIDE SEQUENCE</scope>
    <source>
        <tissue evidence="1">Gametophyte</tissue>
    </source>
</reference>
<comment type="caution">
    <text evidence="1">The sequence shown here is derived from an EMBL/GenBank/DDBJ whole genome shotgun (WGS) entry which is preliminary data.</text>
</comment>